<dbReference type="PANTHER" id="PTHR13493">
    <property type="entry name" value="ZINC FINGER CCHC DOMAIN-CONTAINING"/>
    <property type="match status" value="1"/>
</dbReference>
<dbReference type="PROSITE" id="PS51270">
    <property type="entry name" value="ZF_CTCHY"/>
    <property type="match status" value="1"/>
</dbReference>
<dbReference type="Pfam" id="PF10237">
    <property type="entry name" value="N6-adenineMlase"/>
    <property type="match status" value="1"/>
</dbReference>
<evidence type="ECO:0000256" key="1">
    <source>
        <dbReference type="ARBA" id="ARBA00004496"/>
    </source>
</evidence>
<evidence type="ECO:0000313" key="8">
    <source>
        <dbReference type="Proteomes" id="UP001164746"/>
    </source>
</evidence>
<name>A0ABY7DVW1_MYAAR</name>
<organism evidence="7 8">
    <name type="scientific">Mya arenaria</name>
    <name type="common">Soft-shell clam</name>
    <dbReference type="NCBI Taxonomy" id="6604"/>
    <lineage>
        <taxon>Eukaryota</taxon>
        <taxon>Metazoa</taxon>
        <taxon>Spiralia</taxon>
        <taxon>Lophotrochozoa</taxon>
        <taxon>Mollusca</taxon>
        <taxon>Bivalvia</taxon>
        <taxon>Autobranchia</taxon>
        <taxon>Heteroconchia</taxon>
        <taxon>Euheterodonta</taxon>
        <taxon>Imparidentia</taxon>
        <taxon>Neoheterodontei</taxon>
        <taxon>Myida</taxon>
        <taxon>Myoidea</taxon>
        <taxon>Myidae</taxon>
        <taxon>Mya</taxon>
    </lineage>
</organism>
<keyword evidence="5" id="KW-0479">Metal-binding</keyword>
<keyword evidence="2" id="KW-0963">Cytoplasm</keyword>
<keyword evidence="5" id="KW-0862">Zinc</keyword>
<comment type="subcellular location">
    <subcellularLocation>
        <location evidence="1">Cytoplasm</location>
    </subcellularLocation>
</comment>
<accession>A0ABY7DVW1</accession>
<proteinExistence type="predicted"/>
<feature type="domain" description="CTCHY-type" evidence="6">
    <location>
        <begin position="259"/>
        <end position="322"/>
    </location>
</feature>
<evidence type="ECO:0000259" key="6">
    <source>
        <dbReference type="PROSITE" id="PS51270"/>
    </source>
</evidence>
<dbReference type="InterPro" id="IPR039846">
    <property type="entry name" value="ZCCHC4"/>
</dbReference>
<evidence type="ECO:0000256" key="5">
    <source>
        <dbReference type="PROSITE-ProRule" id="PRU00965"/>
    </source>
</evidence>
<dbReference type="Proteomes" id="UP001164746">
    <property type="component" value="Chromosome 3"/>
</dbReference>
<gene>
    <name evidence="7" type="ORF">MAR_024823</name>
</gene>
<keyword evidence="3" id="KW-0489">Methyltransferase</keyword>
<dbReference type="EMBL" id="CP111014">
    <property type="protein sequence ID" value="WAR00451.1"/>
    <property type="molecule type" value="Genomic_DNA"/>
</dbReference>
<dbReference type="InterPro" id="IPR017921">
    <property type="entry name" value="Znf_CTCHY"/>
</dbReference>
<evidence type="ECO:0000256" key="3">
    <source>
        <dbReference type="ARBA" id="ARBA00022603"/>
    </source>
</evidence>
<sequence>MNHKCLRKRQLCTDCGLLLLPGEAEQHEGQGHNIVTGIKNVQLKHPTELFTPLDDNKTFAQYLFSPNTVEFVLETLTAQKATHVLCIGCPRIHEAIQCIKDGSMDSLLMDLDHRYLQMYSPKKLLQYNMLNHHFFAGETDRSTYEGFLGAGKVAVVIDPPFGIMVEALSHTLDRLQQDWRAHADLPGTGEETKLPVFWFFPYFMEQRVIDTCPTLAMLDYKVDYVNHALFRGEGGRKKGSPVRIFTNIPAKQITLPADEGYWYCGDCERFSSLENKHCDLCKACTTKDGCTYRHCDRCGRCVKPSRVHCDTCNKREEKDENRHEGKQQR</sequence>
<keyword evidence="8" id="KW-1185">Reference proteome</keyword>
<protein>
    <submittedName>
        <fullName evidence="7">ZCHC4-like protein</fullName>
    </submittedName>
</protein>
<dbReference type="InterPro" id="IPR041370">
    <property type="entry name" value="Mlase_EEF1AKMT1/ZCCHC4"/>
</dbReference>
<dbReference type="PANTHER" id="PTHR13493:SF3">
    <property type="entry name" value="RRNA N6-ADENOSINE-METHYLTRANSFERASE ZCCHC4"/>
    <property type="match status" value="1"/>
</dbReference>
<reference evidence="7" key="1">
    <citation type="submission" date="2022-11" db="EMBL/GenBank/DDBJ databases">
        <title>Centuries of genome instability and evolution in soft-shell clam transmissible cancer (bioRxiv).</title>
        <authorList>
            <person name="Hart S.F.M."/>
            <person name="Yonemitsu M.A."/>
            <person name="Giersch R.M."/>
            <person name="Beal B.F."/>
            <person name="Arriagada G."/>
            <person name="Davis B.W."/>
            <person name="Ostrander E.A."/>
            <person name="Goff S.P."/>
            <person name="Metzger M.J."/>
        </authorList>
    </citation>
    <scope>NUCLEOTIDE SEQUENCE</scope>
    <source>
        <strain evidence="7">MELC-2E11</strain>
        <tissue evidence="7">Siphon/mantle</tissue>
    </source>
</reference>
<evidence type="ECO:0000256" key="2">
    <source>
        <dbReference type="ARBA" id="ARBA00022490"/>
    </source>
</evidence>
<keyword evidence="5" id="KW-0863">Zinc-finger</keyword>
<evidence type="ECO:0000256" key="4">
    <source>
        <dbReference type="ARBA" id="ARBA00022679"/>
    </source>
</evidence>
<evidence type="ECO:0000313" key="7">
    <source>
        <dbReference type="EMBL" id="WAR00451.1"/>
    </source>
</evidence>
<dbReference type="PROSITE" id="PS50216">
    <property type="entry name" value="DHHC"/>
    <property type="match status" value="1"/>
</dbReference>
<keyword evidence="4" id="KW-0808">Transferase</keyword>